<name>I0I0I9_CALAS</name>
<feature type="region of interest" description="Disordered" evidence="6">
    <location>
        <begin position="96"/>
        <end position="116"/>
    </location>
</feature>
<comment type="similarity">
    <text evidence="1 3 5">Belongs to the GrpE family.</text>
</comment>
<keyword evidence="3 4" id="KW-0346">Stress response</keyword>
<dbReference type="InterPro" id="IPR009012">
    <property type="entry name" value="GrpE_head"/>
</dbReference>
<dbReference type="EMBL" id="AP012337">
    <property type="protein sequence ID" value="BAL98776.1"/>
    <property type="molecule type" value="Genomic_DNA"/>
</dbReference>
<sequence>MTYFFDPYGGGHRRGRPSDAIMVSAAELQKLQQMAAHLEQENRELKATIERLTQELRQKTQEIEIKEEALRKQSEYQKQLEAEVVFLRAALAEANEKSASAKSAPGKSAPGAENSSWQDRYLRLQADLDNLRRRLEQRSNAEVAENRRQILADMLPLADHLDLALQHLPQTEDPQVRNFIANIEATRRAFLETLRRYGVDRIEPLHEPFDPGRHEAVGATSSESVPADHVVSVVQAGYSEGDRLIRPARVLISSGSAQSGQTSETDRKEGQK</sequence>
<dbReference type="PANTHER" id="PTHR21237:SF23">
    <property type="entry name" value="GRPE PROTEIN HOMOLOG, MITOCHONDRIAL"/>
    <property type="match status" value="1"/>
</dbReference>
<gene>
    <name evidence="3 7" type="primary">grpE</name>
    <name evidence="7" type="ordered locus">CLDAP_07370</name>
</gene>
<dbReference type="PANTHER" id="PTHR21237">
    <property type="entry name" value="GRPE PROTEIN"/>
    <property type="match status" value="1"/>
</dbReference>
<dbReference type="PROSITE" id="PS01071">
    <property type="entry name" value="GRPE"/>
    <property type="match status" value="1"/>
</dbReference>
<dbReference type="InterPro" id="IPR013805">
    <property type="entry name" value="GrpE_CC"/>
</dbReference>
<dbReference type="STRING" id="926550.CLDAP_07370"/>
<dbReference type="AlphaFoldDB" id="I0I0I9"/>
<evidence type="ECO:0000256" key="6">
    <source>
        <dbReference type="SAM" id="MobiDB-lite"/>
    </source>
</evidence>
<dbReference type="GO" id="GO:0005737">
    <property type="term" value="C:cytoplasm"/>
    <property type="evidence" value="ECO:0007669"/>
    <property type="project" value="UniProtKB-SubCell"/>
</dbReference>
<comment type="subcellular location">
    <subcellularLocation>
        <location evidence="3">Cytoplasm</location>
    </subcellularLocation>
</comment>
<dbReference type="GO" id="GO:0042803">
    <property type="term" value="F:protein homodimerization activity"/>
    <property type="evidence" value="ECO:0007669"/>
    <property type="project" value="InterPro"/>
</dbReference>
<dbReference type="Gene3D" id="3.90.20.20">
    <property type="match status" value="1"/>
</dbReference>
<dbReference type="PRINTS" id="PR00773">
    <property type="entry name" value="GRPEPROTEIN"/>
</dbReference>
<protein>
    <recommendedName>
        <fullName evidence="3 4">Protein GrpE</fullName>
    </recommendedName>
    <alternativeName>
        <fullName evidence="3">HSP-70 cofactor</fullName>
    </alternativeName>
</protein>
<dbReference type="Proteomes" id="UP000007880">
    <property type="component" value="Chromosome"/>
</dbReference>
<dbReference type="InterPro" id="IPR000740">
    <property type="entry name" value="GrpE"/>
</dbReference>
<feature type="compositionally biased region" description="Polar residues" evidence="6">
    <location>
        <begin position="253"/>
        <end position="263"/>
    </location>
</feature>
<dbReference type="GO" id="GO:0051082">
    <property type="term" value="F:unfolded protein binding"/>
    <property type="evidence" value="ECO:0007669"/>
    <property type="project" value="TreeGrafter"/>
</dbReference>
<organism evidence="7 8">
    <name type="scientific">Caldilinea aerophila (strain DSM 14535 / JCM 11387 / NBRC 104270 / STL-6-O1)</name>
    <dbReference type="NCBI Taxonomy" id="926550"/>
    <lineage>
        <taxon>Bacteria</taxon>
        <taxon>Bacillati</taxon>
        <taxon>Chloroflexota</taxon>
        <taxon>Caldilineae</taxon>
        <taxon>Caldilineales</taxon>
        <taxon>Caldilineaceae</taxon>
        <taxon>Caldilinea</taxon>
    </lineage>
</organism>
<dbReference type="GO" id="GO:0051087">
    <property type="term" value="F:protein-folding chaperone binding"/>
    <property type="evidence" value="ECO:0007669"/>
    <property type="project" value="InterPro"/>
</dbReference>
<proteinExistence type="inferred from homology"/>
<dbReference type="Pfam" id="PF01025">
    <property type="entry name" value="GrpE"/>
    <property type="match status" value="1"/>
</dbReference>
<evidence type="ECO:0000313" key="8">
    <source>
        <dbReference type="Proteomes" id="UP000007880"/>
    </source>
</evidence>
<dbReference type="SUPFAM" id="SSF58014">
    <property type="entry name" value="Coiled-coil domain of nucleotide exchange factor GrpE"/>
    <property type="match status" value="1"/>
</dbReference>
<evidence type="ECO:0000256" key="3">
    <source>
        <dbReference type="HAMAP-Rule" id="MF_01151"/>
    </source>
</evidence>
<dbReference type="KEGG" id="cap:CLDAP_07370"/>
<reference evidence="7 8" key="1">
    <citation type="submission" date="2012-02" db="EMBL/GenBank/DDBJ databases">
        <title>Complete genome sequence of Caldilinea aerophila DSM 14535 (= NBRC 102666).</title>
        <authorList>
            <person name="Oguchi A."/>
            <person name="Hosoyama A."/>
            <person name="Sekine M."/>
            <person name="Fukai R."/>
            <person name="Kato Y."/>
            <person name="Nakamura S."/>
            <person name="Hanada S."/>
            <person name="Yamazaki S."/>
            <person name="Fujita N."/>
        </authorList>
    </citation>
    <scope>NUCLEOTIDE SEQUENCE [LARGE SCALE GENOMIC DNA]</scope>
    <source>
        <strain evidence="8">DSM 14535 / JCM 11387 / NBRC 104270 / STL-6-O1</strain>
    </source>
</reference>
<dbReference type="HAMAP" id="MF_01151">
    <property type="entry name" value="GrpE"/>
    <property type="match status" value="1"/>
</dbReference>
<evidence type="ECO:0000313" key="7">
    <source>
        <dbReference type="EMBL" id="BAL98776.1"/>
    </source>
</evidence>
<accession>I0I0I9</accession>
<comment type="function">
    <text evidence="3 4">Participates actively in the response to hyperosmotic and heat shock by preventing the aggregation of stress-denatured proteins, in association with DnaK and GrpE. It is the nucleotide exchange factor for DnaK and may function as a thermosensor. Unfolded proteins bind initially to DnaJ; upon interaction with the DnaJ-bound protein, DnaK hydrolyzes its bound ATP, resulting in the formation of a stable complex. GrpE releases ADP from DnaK; ATP binding to DnaK triggers the release of the substrate protein, thus completing the reaction cycle. Several rounds of ATP-dependent interactions between DnaJ, DnaK and GrpE are required for fully efficient folding.</text>
</comment>
<feature type="compositionally biased region" description="Low complexity" evidence="6">
    <location>
        <begin position="96"/>
        <end position="112"/>
    </location>
</feature>
<comment type="subunit">
    <text evidence="3">Homodimer.</text>
</comment>
<dbReference type="SUPFAM" id="SSF51064">
    <property type="entry name" value="Head domain of nucleotide exchange factor GrpE"/>
    <property type="match status" value="1"/>
</dbReference>
<keyword evidence="2 3" id="KW-0143">Chaperone</keyword>
<dbReference type="CDD" id="cd00446">
    <property type="entry name" value="GrpE"/>
    <property type="match status" value="1"/>
</dbReference>
<evidence type="ECO:0000256" key="1">
    <source>
        <dbReference type="ARBA" id="ARBA00009054"/>
    </source>
</evidence>
<dbReference type="Gene3D" id="2.30.22.10">
    <property type="entry name" value="Head domain of nucleotide exchange factor GrpE"/>
    <property type="match status" value="1"/>
</dbReference>
<evidence type="ECO:0000256" key="4">
    <source>
        <dbReference type="RuleBase" id="RU000639"/>
    </source>
</evidence>
<keyword evidence="3" id="KW-0963">Cytoplasm</keyword>
<dbReference type="RefSeq" id="WP_014432017.1">
    <property type="nucleotide sequence ID" value="NC_017079.1"/>
</dbReference>
<dbReference type="eggNOG" id="COG0576">
    <property type="taxonomic scope" value="Bacteria"/>
</dbReference>
<evidence type="ECO:0000256" key="5">
    <source>
        <dbReference type="RuleBase" id="RU004478"/>
    </source>
</evidence>
<dbReference type="OrthoDB" id="9812586at2"/>
<evidence type="ECO:0000256" key="2">
    <source>
        <dbReference type="ARBA" id="ARBA00023186"/>
    </source>
</evidence>
<feature type="region of interest" description="Disordered" evidence="6">
    <location>
        <begin position="249"/>
        <end position="272"/>
    </location>
</feature>
<dbReference type="HOGENOM" id="CLU_057217_4_2_0"/>
<dbReference type="GO" id="GO:0006457">
    <property type="term" value="P:protein folding"/>
    <property type="evidence" value="ECO:0007669"/>
    <property type="project" value="InterPro"/>
</dbReference>
<dbReference type="GO" id="GO:0000774">
    <property type="term" value="F:adenyl-nucleotide exchange factor activity"/>
    <property type="evidence" value="ECO:0007669"/>
    <property type="project" value="InterPro"/>
</dbReference>
<keyword evidence="8" id="KW-1185">Reference proteome</keyword>